<dbReference type="OrthoDB" id="2012278at2759"/>
<name>A0A1E4RMN1_9ASCO</name>
<evidence type="ECO:0000259" key="2">
    <source>
        <dbReference type="SMART" id="SM01158"/>
    </source>
</evidence>
<dbReference type="AlphaFoldDB" id="A0A1E4RMN1"/>
<reference evidence="4" key="1">
    <citation type="submission" date="2016-05" db="EMBL/GenBank/DDBJ databases">
        <title>Comparative genomics of biotechnologically important yeasts.</title>
        <authorList>
            <consortium name="DOE Joint Genome Institute"/>
            <person name="Riley R."/>
            <person name="Haridas S."/>
            <person name="Wolfe K.H."/>
            <person name="Lopes M.R."/>
            <person name="Hittinger C.T."/>
            <person name="Goker M."/>
            <person name="Salamov A."/>
            <person name="Wisecaver J."/>
            <person name="Long T.M."/>
            <person name="Aerts A.L."/>
            <person name="Barry K."/>
            <person name="Choi C."/>
            <person name="Clum A."/>
            <person name="Coughlan A.Y."/>
            <person name="Deshpande S."/>
            <person name="Douglass A.P."/>
            <person name="Hanson S.J."/>
            <person name="Klenk H.-P."/>
            <person name="Labutti K."/>
            <person name="Lapidus A."/>
            <person name="Lindquist E."/>
            <person name="Lipzen A."/>
            <person name="Meier-Kolthoff J.P."/>
            <person name="Ohm R.A."/>
            <person name="Otillar R.P."/>
            <person name="Pangilinan J."/>
            <person name="Peng Y."/>
            <person name="Rokas A."/>
            <person name="Rosa C.A."/>
            <person name="Scheuner C."/>
            <person name="Sibirny A.A."/>
            <person name="Slot J.C."/>
            <person name="Stielow J.B."/>
            <person name="Sun H."/>
            <person name="Kurtzman C.P."/>
            <person name="Blackwell M."/>
            <person name="Grigoriev I.V."/>
            <person name="Jeffries T.W."/>
        </authorList>
    </citation>
    <scope>NUCLEOTIDE SEQUENCE [LARGE SCALE GENOMIC DNA]</scope>
    <source>
        <strain evidence="4">NRRL Y-1933</strain>
    </source>
</reference>
<evidence type="ECO:0000256" key="1">
    <source>
        <dbReference type="SAM" id="MobiDB-lite"/>
    </source>
</evidence>
<proteinExistence type="predicted"/>
<evidence type="ECO:0000313" key="4">
    <source>
        <dbReference type="Proteomes" id="UP000095085"/>
    </source>
</evidence>
<evidence type="ECO:0000313" key="3">
    <source>
        <dbReference type="EMBL" id="ODV68527.1"/>
    </source>
</evidence>
<protein>
    <recommendedName>
        <fullName evidence="2">Armadillo-like helical domain-containing protein</fullName>
    </recommendedName>
</protein>
<sequence length="980" mass="112868">MSHNQAIAIYGQLFNHRNAKEDGFYKSLFITPVVENALLSTLQVNTESLNSLSGASANDAKILQDMFMNGIKLLSDAMDYPVAGVEGDEVGVGGGISSHVKDNESIHSGISRRSININPIDDGGEDITSLNGKRLSMTSTAPPRLNEYDEGDDITTLNGQAPPSTPRRNRRGSSVSSSSSLPFPQSVRSPSVPSTKQNSVSDFGIHSSKPGSPKKSLSQRSVNTIKEFEGIDYELRLELIVNITKILQVWFHNILTTNEHSVKALKTLQNDSNGEYLTNQTNNIIFKIFKLPGTSALLTDSHLFDLLSKMKWFLTGSLNYIKDQIYSGSDESPTDFRSLVVIKELIFLIHDILHTLFHSLISSTKFNTNDNDMIIIKSLLYTFYKVDFSEAFDEILLIASNKPESTEDSEDQLFTPAPIRLSFESLLKVYVIIGTLANVPTNYLLVNKSSLSSDITTIESESPNVYENLSTKLKNFDSLTFFKQEVNSKILPILAMNFNYYFEYKPDLIIYKIKNSSFMNWITGNRFNDNLYLNYDTVRDTTDLKYNSKNLSYLSDDPYIDELVEIYNQKDMAKKNSEGDDENGLVTNNELLPITLLLFTYTRNGSFLKIFTKQMNYNNHKVEDLLNKDIESVELFEIWVCLLSYVFQYQFKSSINKHVSRLLLVILLRLTSMNSQVKTDEESFHLVDNLLNYQINEFKWKICHHKLPIIPNNIIKEGFKNSLLYIMDCLQVLLRFNLTKKLNIESFKIANTILYQILLKFKKNINEGEKPEELEKQLGNYPWIELYKTLIHVIKFINKQYCNKSKESIKSLIEEIFLIFELLLEDEFNQIIQFNSDEFQSKSQGNHLLKSINYELIYELLLNFESVKAAFDKYISNDENFPNIKRCFQYFIDEFGIIKLDNKEDEGEAKDKFDLMHIDFDSPEMISKIINFTNTTTTKHETVGYNYKSTFKFLNKSYDYIYENEEELLEVFYSLYNSKW</sequence>
<dbReference type="RefSeq" id="XP_020077594.1">
    <property type="nucleotide sequence ID" value="XM_020223220.1"/>
</dbReference>
<keyword evidence="4" id="KW-1185">Reference proteome</keyword>
<gene>
    <name evidence="3" type="ORF">HYPBUDRAFT_238233</name>
</gene>
<accession>A0A1E4RMN1</accession>
<organism evidence="3 4">
    <name type="scientific">Hyphopichia burtonii NRRL Y-1933</name>
    <dbReference type="NCBI Taxonomy" id="984485"/>
    <lineage>
        <taxon>Eukaryota</taxon>
        <taxon>Fungi</taxon>
        <taxon>Dikarya</taxon>
        <taxon>Ascomycota</taxon>
        <taxon>Saccharomycotina</taxon>
        <taxon>Pichiomycetes</taxon>
        <taxon>Debaryomycetaceae</taxon>
        <taxon>Hyphopichia</taxon>
    </lineage>
</organism>
<dbReference type="Proteomes" id="UP000095085">
    <property type="component" value="Unassembled WGS sequence"/>
</dbReference>
<feature type="region of interest" description="Disordered" evidence="1">
    <location>
        <begin position="114"/>
        <end position="220"/>
    </location>
</feature>
<dbReference type="InterPro" id="IPR013636">
    <property type="entry name" value="ARMH3_C"/>
</dbReference>
<dbReference type="SMART" id="SM01158">
    <property type="entry name" value="DUF1741"/>
    <property type="match status" value="1"/>
</dbReference>
<feature type="compositionally biased region" description="Polar residues" evidence="1">
    <location>
        <begin position="128"/>
        <end position="141"/>
    </location>
</feature>
<feature type="compositionally biased region" description="Low complexity" evidence="1">
    <location>
        <begin position="207"/>
        <end position="218"/>
    </location>
</feature>
<feature type="compositionally biased region" description="Polar residues" evidence="1">
    <location>
        <begin position="191"/>
        <end position="201"/>
    </location>
</feature>
<feature type="domain" description="Armadillo-like helical" evidence="2">
    <location>
        <begin position="716"/>
        <end position="926"/>
    </location>
</feature>
<feature type="compositionally biased region" description="Low complexity" evidence="1">
    <location>
        <begin position="172"/>
        <end position="189"/>
    </location>
</feature>
<dbReference type="EMBL" id="KV454539">
    <property type="protein sequence ID" value="ODV68527.1"/>
    <property type="molecule type" value="Genomic_DNA"/>
</dbReference>
<dbReference type="GeneID" id="30997769"/>